<gene>
    <name evidence="1" type="ORF">LCGC14_2079110</name>
</gene>
<comment type="caution">
    <text evidence="1">The sequence shown here is derived from an EMBL/GenBank/DDBJ whole genome shotgun (WGS) entry which is preliminary data.</text>
</comment>
<sequence>MQTSNIQKIEDFVVSKKIVTFNELQEYIGNTSRMTLIRRLRELSYLSSYSHTGKYYTLGSIPEFSEEGLWSYNFVYFSKFDTLINTCHIFVNKSESGYSVKELQDILHVDVKLSLLELQKRDKLHREKCRGGYVYFNKLFPRRKQQLIIRHSQNEATVLNIGKLSSQYITDELKAAIILFYSILDEKQRRLYAGLESLKIGHGGDNLISQFLKTDPETVSQGRKELISGHFEKDRVRKQGAGRPEIKKNAGNN</sequence>
<dbReference type="EMBL" id="LAZR01025091">
    <property type="protein sequence ID" value="KKL73017.1"/>
    <property type="molecule type" value="Genomic_DNA"/>
</dbReference>
<dbReference type="AlphaFoldDB" id="A0A0F9HD17"/>
<accession>A0A0F9HD17</accession>
<reference evidence="1" key="1">
    <citation type="journal article" date="2015" name="Nature">
        <title>Complex archaea that bridge the gap between prokaryotes and eukaryotes.</title>
        <authorList>
            <person name="Spang A."/>
            <person name="Saw J.H."/>
            <person name="Jorgensen S.L."/>
            <person name="Zaremba-Niedzwiedzka K."/>
            <person name="Martijn J."/>
            <person name="Lind A.E."/>
            <person name="van Eijk R."/>
            <person name="Schleper C."/>
            <person name="Guy L."/>
            <person name="Ettema T.J."/>
        </authorList>
    </citation>
    <scope>NUCLEOTIDE SEQUENCE</scope>
</reference>
<name>A0A0F9HD17_9ZZZZ</name>
<protein>
    <submittedName>
        <fullName evidence="1">Uncharacterized protein</fullName>
    </submittedName>
</protein>
<evidence type="ECO:0000313" key="1">
    <source>
        <dbReference type="EMBL" id="KKL73017.1"/>
    </source>
</evidence>
<organism evidence="1">
    <name type="scientific">marine sediment metagenome</name>
    <dbReference type="NCBI Taxonomy" id="412755"/>
    <lineage>
        <taxon>unclassified sequences</taxon>
        <taxon>metagenomes</taxon>
        <taxon>ecological metagenomes</taxon>
    </lineage>
</organism>
<proteinExistence type="predicted"/>